<comment type="subcellular location">
    <subcellularLocation>
        <location evidence="1 4">Cytoplasm</location>
    </subcellularLocation>
</comment>
<comment type="function">
    <text evidence="4">Non-catalytic component of the exosome, which is a complex involved in RNA degradation. Contributes to the structuring of the Rrp41 active site.</text>
</comment>
<dbReference type="HAMAP" id="MF_00622">
    <property type="entry name" value="Exosome_Rrp42"/>
    <property type="match status" value="1"/>
</dbReference>
<evidence type="ECO:0000313" key="10">
    <source>
        <dbReference type="Proteomes" id="UP000241022"/>
    </source>
</evidence>
<gene>
    <name evidence="4" type="primary">rrp42</name>
    <name evidence="8" type="ORF">A7X95_07090</name>
    <name evidence="7" type="ORF">T478_0406</name>
</gene>
<name>A0A0A7UZ67_9ARCH</name>
<dbReference type="GO" id="GO:0035925">
    <property type="term" value="F:mRNA 3'-UTR AU-rich region binding"/>
    <property type="evidence" value="ECO:0007669"/>
    <property type="project" value="TreeGrafter"/>
</dbReference>
<reference evidence="8" key="2">
    <citation type="submission" date="2016-05" db="EMBL/GenBank/DDBJ databases">
        <authorList>
            <person name="Lavstsen T."/>
            <person name="Jespersen J.S."/>
        </authorList>
    </citation>
    <scope>NUCLEOTIDE SEQUENCE [LARGE SCALE GENOMIC DNA]</scope>
    <source>
        <strain evidence="8">U25</strain>
    </source>
</reference>
<dbReference type="EMBL" id="CP007026">
    <property type="protein sequence ID" value="AJA92069.1"/>
    <property type="molecule type" value="Genomic_DNA"/>
</dbReference>
<dbReference type="InterPro" id="IPR027408">
    <property type="entry name" value="PNPase/RNase_PH_dom_sf"/>
</dbReference>
<dbReference type="SUPFAM" id="SSF55666">
    <property type="entry name" value="Ribonuclease PH domain 2-like"/>
    <property type="match status" value="1"/>
</dbReference>
<dbReference type="HOGENOM" id="CLU_038194_0_0_2"/>
<dbReference type="GO" id="GO:0016075">
    <property type="term" value="P:rRNA catabolic process"/>
    <property type="evidence" value="ECO:0007669"/>
    <property type="project" value="TreeGrafter"/>
</dbReference>
<dbReference type="InterPro" id="IPR020869">
    <property type="entry name" value="Rrp42_archaea"/>
</dbReference>
<dbReference type="PANTHER" id="PTHR11097">
    <property type="entry name" value="EXOSOME COMPLEX EXONUCLEASE RIBOSOMAL RNA PROCESSING PROTEIN"/>
    <property type="match status" value="1"/>
</dbReference>
<feature type="domain" description="Exoribonuclease phosphorolytic" evidence="5">
    <location>
        <begin position="33"/>
        <end position="167"/>
    </location>
</feature>
<dbReference type="Gene3D" id="3.30.230.70">
    <property type="entry name" value="GHMP Kinase, N-terminal domain"/>
    <property type="match status" value="1"/>
</dbReference>
<sequence>MSDGLIIDQLKKNQILDLLKEGKRVDGRQFDEPRKLTIDIGVIPKAEGSARARLGDTEVVAGVKVQPERPFPDTGDKGMLICTAEILPIAHPSAETGPPQPPVVELARVTDRGIRESGMLDMKQLVLEKDKSVIGVFCDNAVTDHDGNLFDACSYASTAAINACKIPKYEMQDDAPVKIEGEFTEPPITTLPVSVTMAKIDNFIIVDPTIEEWAIMDARITITTNSDGNVVALQKGGSDGFTQEELIKCSEMSIKVGSKIREIIKQSK</sequence>
<dbReference type="InterPro" id="IPR015847">
    <property type="entry name" value="ExoRNase_PH_dom2"/>
</dbReference>
<comment type="subunit">
    <text evidence="4">Component of the archaeal exosome complex. Forms a hexameric ring-like arrangement composed of 3 Rrp41-Rrp42 heterodimers. The hexameric ring associates with a trimer of Rrp4 and/or Csl4 subunits.</text>
</comment>
<protein>
    <recommendedName>
        <fullName evidence="4">Exosome complex component Rrp42</fullName>
    </recommendedName>
</protein>
<dbReference type="CDD" id="cd11365">
    <property type="entry name" value="RNase_PH_archRRP42"/>
    <property type="match status" value="1"/>
</dbReference>
<evidence type="ECO:0000256" key="1">
    <source>
        <dbReference type="ARBA" id="ARBA00004496"/>
    </source>
</evidence>
<evidence type="ECO:0000259" key="6">
    <source>
        <dbReference type="Pfam" id="PF03725"/>
    </source>
</evidence>
<dbReference type="Pfam" id="PF01138">
    <property type="entry name" value="RNase_PH"/>
    <property type="match status" value="1"/>
</dbReference>
<dbReference type="InterPro" id="IPR020568">
    <property type="entry name" value="Ribosomal_Su5_D2-typ_SF"/>
</dbReference>
<evidence type="ECO:0000313" key="8">
    <source>
        <dbReference type="EMBL" id="PTL87623.1"/>
    </source>
</evidence>
<dbReference type="InterPro" id="IPR036345">
    <property type="entry name" value="ExoRNase_PH_dom2_sf"/>
</dbReference>
<reference evidence="7 9" key="1">
    <citation type="journal article" date="2015" name="Proc. Natl. Acad. Sci. U.S.A.">
        <title>Genomic and proteomic characterization of "Candidatus Nitrosopelagicus brevis": An ammonia-oxidizing archaeon from the open ocean.</title>
        <authorList>
            <person name="Santoro A.E."/>
            <person name="Dupont C.L."/>
            <person name="Richter R.A."/>
            <person name="Craig M.T."/>
            <person name="Carini P."/>
            <person name="McIlvin M.R."/>
            <person name="Yang Y."/>
            <person name="Orsi W.D."/>
            <person name="Moran D.M."/>
            <person name="Saito M.A."/>
        </authorList>
    </citation>
    <scope>NUCLEOTIDE SEQUENCE [LARGE SCALE GENOMIC DNA]</scope>
    <source>
        <strain evidence="7">CN25</strain>
        <strain evidence="9">V2</strain>
    </source>
</reference>
<keyword evidence="2 4" id="KW-0963">Cytoplasm</keyword>
<keyword evidence="10" id="KW-1185">Reference proteome</keyword>
<dbReference type="RefSeq" id="WP_048104771.1">
    <property type="nucleotide sequence ID" value="NZ_CP007026.1"/>
</dbReference>
<dbReference type="InterPro" id="IPR001247">
    <property type="entry name" value="ExoRNase_PH_dom1"/>
</dbReference>
<dbReference type="PANTHER" id="PTHR11097:SF8">
    <property type="entry name" value="EXOSOME COMPLEX COMPONENT RRP42"/>
    <property type="match status" value="1"/>
</dbReference>
<dbReference type="KEGG" id="nbv:T478_0406"/>
<dbReference type="Proteomes" id="UP000030944">
    <property type="component" value="Chromosome"/>
</dbReference>
<dbReference type="Pfam" id="PF03725">
    <property type="entry name" value="RNase_PH_C"/>
    <property type="match status" value="1"/>
</dbReference>
<proteinExistence type="inferred from homology"/>
<dbReference type="OrthoDB" id="30932at2157"/>
<evidence type="ECO:0000313" key="7">
    <source>
        <dbReference type="EMBL" id="AJA92069.1"/>
    </source>
</evidence>
<dbReference type="InterPro" id="IPR050590">
    <property type="entry name" value="Exosome_comp_Rrp42_subfam"/>
</dbReference>
<keyword evidence="3 4" id="KW-0271">Exosome</keyword>
<dbReference type="SUPFAM" id="SSF54211">
    <property type="entry name" value="Ribosomal protein S5 domain 2-like"/>
    <property type="match status" value="1"/>
</dbReference>
<reference evidence="8 10" key="3">
    <citation type="submission" date="2018-04" db="EMBL/GenBank/DDBJ databases">
        <title>Transcriptomics of ammonia oxidizing archaea.</title>
        <authorList>
            <person name="Carini P."/>
        </authorList>
    </citation>
    <scope>NUCLEOTIDE SEQUENCE [LARGE SCALE GENOMIC DNA]</scope>
    <source>
        <strain evidence="8 10">U25</strain>
    </source>
</reference>
<evidence type="ECO:0000256" key="3">
    <source>
        <dbReference type="ARBA" id="ARBA00022835"/>
    </source>
</evidence>
<dbReference type="Proteomes" id="UP000241022">
    <property type="component" value="Unassembled WGS sequence"/>
</dbReference>
<dbReference type="EMBL" id="LXWN01000002">
    <property type="protein sequence ID" value="PTL87623.1"/>
    <property type="molecule type" value="Genomic_DNA"/>
</dbReference>
<evidence type="ECO:0000313" key="9">
    <source>
        <dbReference type="Proteomes" id="UP000030944"/>
    </source>
</evidence>
<dbReference type="GO" id="GO:0000177">
    <property type="term" value="C:cytoplasmic exosome (RNase complex)"/>
    <property type="evidence" value="ECO:0007669"/>
    <property type="project" value="TreeGrafter"/>
</dbReference>
<evidence type="ECO:0000259" key="5">
    <source>
        <dbReference type="Pfam" id="PF01138"/>
    </source>
</evidence>
<dbReference type="STRING" id="1410606.T478_0406"/>
<dbReference type="GeneID" id="24816303"/>
<feature type="domain" description="Exoribonuclease phosphorolytic" evidence="6">
    <location>
        <begin position="191"/>
        <end position="255"/>
    </location>
</feature>
<accession>A0A0A7UZ67</accession>
<comment type="similarity">
    <text evidence="4">Belongs to the RNase PH family. Rrp42 subfamily.</text>
</comment>
<evidence type="ECO:0000256" key="4">
    <source>
        <dbReference type="HAMAP-Rule" id="MF_00622"/>
    </source>
</evidence>
<dbReference type="AlphaFoldDB" id="A0A0A7UZ67"/>
<organism evidence="7 9">
    <name type="scientific">Candidatus Nitrosopelagicus brevis</name>
    <dbReference type="NCBI Taxonomy" id="1410606"/>
    <lineage>
        <taxon>Archaea</taxon>
        <taxon>Nitrososphaerota</taxon>
    </lineage>
</organism>
<dbReference type="NCBIfam" id="NF003282">
    <property type="entry name" value="PRK04282.1-1"/>
    <property type="match status" value="1"/>
</dbReference>
<evidence type="ECO:0000256" key="2">
    <source>
        <dbReference type="ARBA" id="ARBA00022490"/>
    </source>
</evidence>